<feature type="domain" description="RRM" evidence="8">
    <location>
        <begin position="779"/>
        <end position="857"/>
    </location>
</feature>
<dbReference type="AlphaFoldDB" id="A0A4S2LQS8"/>
<reference evidence="9 10" key="1">
    <citation type="journal article" date="2019" name="BMC Genomics">
        <title>New insights from Opisthorchis felineus genome: update on genomics of the epidemiologically important liver flukes.</title>
        <authorList>
            <person name="Ershov N.I."/>
            <person name="Mordvinov V.A."/>
            <person name="Prokhortchouk E.B."/>
            <person name="Pakharukova M.Y."/>
            <person name="Gunbin K.V."/>
            <person name="Ustyantsev K."/>
            <person name="Genaev M.A."/>
            <person name="Blinov A.G."/>
            <person name="Mazur A."/>
            <person name="Boulygina E."/>
            <person name="Tsygankova S."/>
            <person name="Khrameeva E."/>
            <person name="Chekanov N."/>
            <person name="Fan G."/>
            <person name="Xiao A."/>
            <person name="Zhang H."/>
            <person name="Xu X."/>
            <person name="Yang H."/>
            <person name="Solovyev V."/>
            <person name="Lee S.M."/>
            <person name="Liu X."/>
            <person name="Afonnikov D.A."/>
            <person name="Skryabin K.G."/>
        </authorList>
    </citation>
    <scope>NUCLEOTIDE SEQUENCE [LARGE SCALE GENOMIC DNA]</scope>
    <source>
        <strain evidence="9">AK-0245</strain>
        <tissue evidence="9">Whole organism</tissue>
    </source>
</reference>
<evidence type="ECO:0000256" key="1">
    <source>
        <dbReference type="ARBA" id="ARBA00004123"/>
    </source>
</evidence>
<keyword evidence="5" id="KW-0539">Nucleus</keyword>
<feature type="domain" description="RRM" evidence="8">
    <location>
        <begin position="388"/>
        <end position="468"/>
    </location>
</feature>
<feature type="region of interest" description="Disordered" evidence="7">
    <location>
        <begin position="591"/>
        <end position="616"/>
    </location>
</feature>
<dbReference type="FunFam" id="3.30.70.330:FF:000205">
    <property type="entry name" value="Sex lethal, isoform B"/>
    <property type="match status" value="1"/>
</dbReference>
<proteinExistence type="inferred from homology"/>
<gene>
    <name evidence="9" type="ORF">CRM22_005481</name>
</gene>
<dbReference type="PROSITE" id="PS50102">
    <property type="entry name" value="RRM"/>
    <property type="match status" value="3"/>
</dbReference>
<dbReference type="InterPro" id="IPR002343">
    <property type="entry name" value="Hud_Sxl_RNA"/>
</dbReference>
<accession>A0A4S2LQS8</accession>
<dbReference type="SMART" id="SM00360">
    <property type="entry name" value="RRM"/>
    <property type="match status" value="3"/>
</dbReference>
<dbReference type="GO" id="GO:1990904">
    <property type="term" value="C:ribonucleoprotein complex"/>
    <property type="evidence" value="ECO:0007669"/>
    <property type="project" value="InterPro"/>
</dbReference>
<keyword evidence="4 6" id="KW-0694">RNA-binding</keyword>
<dbReference type="PANTHER" id="PTHR10352">
    <property type="entry name" value="EUKARYOTIC TRANSLATION INITIATION FACTOR 3 SUBUNIT G"/>
    <property type="match status" value="1"/>
</dbReference>
<feature type="region of interest" description="Disordered" evidence="7">
    <location>
        <begin position="173"/>
        <end position="232"/>
    </location>
</feature>
<dbReference type="CDD" id="cd12377">
    <property type="entry name" value="RRM3_Hu"/>
    <property type="match status" value="1"/>
</dbReference>
<dbReference type="FunFam" id="3.30.70.330:FF:000383">
    <property type="entry name" value="Sex lethal, isoform D"/>
    <property type="match status" value="1"/>
</dbReference>
<dbReference type="GO" id="GO:0003729">
    <property type="term" value="F:mRNA binding"/>
    <property type="evidence" value="ECO:0007669"/>
    <property type="project" value="UniProtKB-ARBA"/>
</dbReference>
<comment type="caution">
    <text evidence="9">The sequence shown here is derived from an EMBL/GenBank/DDBJ whole genome shotgun (WGS) entry which is preliminary data.</text>
</comment>
<evidence type="ECO:0000256" key="7">
    <source>
        <dbReference type="SAM" id="MobiDB-lite"/>
    </source>
</evidence>
<dbReference type="InterPro" id="IPR034775">
    <property type="entry name" value="Elav_RRM1"/>
</dbReference>
<feature type="compositionally biased region" description="Polar residues" evidence="7">
    <location>
        <begin position="591"/>
        <end position="604"/>
    </location>
</feature>
<dbReference type="InterPro" id="IPR000504">
    <property type="entry name" value="RRM_dom"/>
</dbReference>
<evidence type="ECO:0000256" key="2">
    <source>
        <dbReference type="ARBA" id="ARBA00006266"/>
    </source>
</evidence>
<dbReference type="SUPFAM" id="SSF54928">
    <property type="entry name" value="RNA-binding domain, RBD"/>
    <property type="match status" value="2"/>
</dbReference>
<dbReference type="GO" id="GO:0010629">
    <property type="term" value="P:negative regulation of gene expression"/>
    <property type="evidence" value="ECO:0007669"/>
    <property type="project" value="UniProtKB-ARBA"/>
</dbReference>
<dbReference type="CDD" id="cd12650">
    <property type="entry name" value="RRM1_Hu"/>
    <property type="match status" value="1"/>
</dbReference>
<sequence length="869" mass="94107">MTRSSTNNSQACSQALVYCTGENGFSSSPNALNRPIDLELHGDGPAATLRKQTYAQAGPCPNLDKLIVLQNGHNGQLCPKVLCNGVGKSTTNGLLTKTWKSVGMLYENEGHKKLINNSKRHAQFRGKNGFRSCEREFESSPLNKNTCDVSNRMALLSLGKVEVNLPKVHTNQLTSTREKASGDLSSCDSGKNVSPSRPFSVDKNPPPKLNGERAEMDENGTTDLDLSRKGNESEQINGINVETDVSKGSTKPTDVNIIAEHFNMSDEKEVALNKVENELEGNVYDSEDSSKSDNDVSQENRTNLIVNYLPQNMTQEEIRSLFATIGEVDSCKLIRDKNTNQNLGYGFVNYIHSKDAERAIATLNGFQLQNKTIKVSLARPSSESIKGANLYISGLPISMSQQQLEDLFNSCGRIITSRILYDSTTGLSRGVGFIRFDQRIEAEEAIRKLNGVIPANATEPITVKLANSPANAPHSNSSIGNEGRHSINGLNYFADISPDIGPNDGTLVAAMSAKPQQAALTMFLLQQMHRYPRLGPPGALLPHPYQYTSSRLPRQPYLPRSLNPFARRFLASSSAAAALGHTNVNQSLAANQQNHASQTPSNRGSARLPHPPGNVSVTAASSFPLMPTLFPTQPHMFPALSPHTAPLLYQRCRFPSGFPGMLGSSTNVPLSGFAHPPPVPTNPQSFASYPVTEPNGHLAAAVPDPFNACQLNPLNPSAFSGGSSVGLPCPDMAGLSNPNQMQVGMNGLNFPGPFHAPVQGLAGYSRTTVPGNYAHTTDWCLFLCNLPPDIEEATLWRLFGPFGAVRSVKVIREPGTNRCRGTGFVNMTNYAEALLAIHNLNGYPLGNRHLQVTMKLPVCAEMLGLHSLY</sequence>
<evidence type="ECO:0000313" key="9">
    <source>
        <dbReference type="EMBL" id="TGZ66121.1"/>
    </source>
</evidence>
<dbReference type="InterPro" id="IPR035979">
    <property type="entry name" value="RBD_domain_sf"/>
</dbReference>
<dbReference type="InterPro" id="IPR012677">
    <property type="entry name" value="Nucleotide-bd_a/b_plait_sf"/>
</dbReference>
<dbReference type="Pfam" id="PF00076">
    <property type="entry name" value="RRM_1"/>
    <property type="match status" value="3"/>
</dbReference>
<dbReference type="GO" id="GO:0050686">
    <property type="term" value="P:negative regulation of mRNA processing"/>
    <property type="evidence" value="ECO:0007669"/>
    <property type="project" value="UniProtKB-ARBA"/>
</dbReference>
<evidence type="ECO:0000256" key="6">
    <source>
        <dbReference type="PROSITE-ProRule" id="PRU00176"/>
    </source>
</evidence>
<dbReference type="InterPro" id="IPR006548">
    <property type="entry name" value="ELAD_HU_SF"/>
</dbReference>
<protein>
    <recommendedName>
        <fullName evidence="8">RRM domain-containing protein</fullName>
    </recommendedName>
</protein>
<dbReference type="GO" id="GO:0005634">
    <property type="term" value="C:nucleus"/>
    <property type="evidence" value="ECO:0007669"/>
    <property type="project" value="UniProtKB-SubCell"/>
</dbReference>
<evidence type="ECO:0000313" key="10">
    <source>
        <dbReference type="Proteomes" id="UP000308267"/>
    </source>
</evidence>
<dbReference type="Gene3D" id="3.30.70.330">
    <property type="match status" value="3"/>
</dbReference>
<evidence type="ECO:0000256" key="4">
    <source>
        <dbReference type="ARBA" id="ARBA00022884"/>
    </source>
</evidence>
<dbReference type="EMBL" id="SJOL01006465">
    <property type="protein sequence ID" value="TGZ66121.1"/>
    <property type="molecule type" value="Genomic_DNA"/>
</dbReference>
<dbReference type="OrthoDB" id="266020at2759"/>
<dbReference type="Proteomes" id="UP000308267">
    <property type="component" value="Unassembled WGS sequence"/>
</dbReference>
<keyword evidence="10" id="KW-1185">Reference proteome</keyword>
<name>A0A4S2LQS8_OPIFE</name>
<dbReference type="NCBIfam" id="TIGR01661">
    <property type="entry name" value="ELAV_HUD_SF"/>
    <property type="match status" value="1"/>
</dbReference>
<evidence type="ECO:0000256" key="5">
    <source>
        <dbReference type="ARBA" id="ARBA00023242"/>
    </source>
</evidence>
<dbReference type="GO" id="GO:0005737">
    <property type="term" value="C:cytoplasm"/>
    <property type="evidence" value="ECO:0007669"/>
    <property type="project" value="UniProtKB-ARBA"/>
</dbReference>
<evidence type="ECO:0000259" key="8">
    <source>
        <dbReference type="PROSITE" id="PS50102"/>
    </source>
</evidence>
<keyword evidence="3" id="KW-0677">Repeat</keyword>
<feature type="compositionally biased region" description="Polar residues" evidence="7">
    <location>
        <begin position="183"/>
        <end position="197"/>
    </location>
</feature>
<organism evidence="9 10">
    <name type="scientific">Opisthorchis felineus</name>
    <dbReference type="NCBI Taxonomy" id="147828"/>
    <lineage>
        <taxon>Eukaryota</taxon>
        <taxon>Metazoa</taxon>
        <taxon>Spiralia</taxon>
        <taxon>Lophotrochozoa</taxon>
        <taxon>Platyhelminthes</taxon>
        <taxon>Trematoda</taxon>
        <taxon>Digenea</taxon>
        <taxon>Opisthorchiida</taxon>
        <taxon>Opisthorchiata</taxon>
        <taxon>Opisthorchiidae</taxon>
        <taxon>Opisthorchis</taxon>
    </lineage>
</organism>
<feature type="domain" description="RRM" evidence="8">
    <location>
        <begin position="302"/>
        <end position="380"/>
    </location>
</feature>
<dbReference type="PRINTS" id="PR00961">
    <property type="entry name" value="HUDSXLRNA"/>
</dbReference>
<dbReference type="STRING" id="147828.A0A4S2LQS8"/>
<comment type="subcellular location">
    <subcellularLocation>
        <location evidence="1">Nucleus</location>
    </subcellularLocation>
</comment>
<dbReference type="GO" id="GO:0009967">
    <property type="term" value="P:positive regulation of signal transduction"/>
    <property type="evidence" value="ECO:0007669"/>
    <property type="project" value="UniProtKB-ARBA"/>
</dbReference>
<evidence type="ECO:0000256" key="3">
    <source>
        <dbReference type="ARBA" id="ARBA00022737"/>
    </source>
</evidence>
<comment type="similarity">
    <text evidence="2">Belongs to the RRM elav family.</text>
</comment>
<dbReference type="CDD" id="cd12652">
    <property type="entry name" value="RRM2_Hu"/>
    <property type="match status" value="1"/>
</dbReference>